<dbReference type="Proteomes" id="UP001732720">
    <property type="component" value="Chromosome 12"/>
</dbReference>
<keyword evidence="1" id="KW-1015">Disulfide bond</keyword>
<dbReference type="RefSeq" id="XP_020009318.1">
    <property type="nucleotide sequence ID" value="XM_020153729.1"/>
</dbReference>
<dbReference type="Pfam" id="PF00059">
    <property type="entry name" value="Lectin_C"/>
    <property type="match status" value="1"/>
</dbReference>
<dbReference type="InterPro" id="IPR016186">
    <property type="entry name" value="C-type_lectin-like/link_sf"/>
</dbReference>
<dbReference type="InterPro" id="IPR001304">
    <property type="entry name" value="C-type_lectin-like"/>
</dbReference>
<feature type="chain" id="PRO_5034040071" evidence="2">
    <location>
        <begin position="27"/>
        <end position="128"/>
    </location>
</feature>
<feature type="domain" description="C-type lectin" evidence="3">
    <location>
        <begin position="60"/>
        <end position="125"/>
    </location>
</feature>
<keyword evidence="2" id="KW-0732">Signal</keyword>
<dbReference type="PROSITE" id="PS50041">
    <property type="entry name" value="C_TYPE_LECTIN_2"/>
    <property type="match status" value="1"/>
</dbReference>
<dbReference type="InterPro" id="IPR016187">
    <property type="entry name" value="CTDL_fold"/>
</dbReference>
<evidence type="ECO:0000313" key="4">
    <source>
        <dbReference type="Proteomes" id="UP001732720"/>
    </source>
</evidence>
<reference evidence="5" key="1">
    <citation type="submission" date="2025-08" db="UniProtKB">
        <authorList>
            <consortium name="RefSeq"/>
        </authorList>
    </citation>
    <scope>IDENTIFICATION</scope>
    <source>
        <tissue evidence="5">Leukocyte</tissue>
    </source>
</reference>
<evidence type="ECO:0000256" key="2">
    <source>
        <dbReference type="SAM" id="SignalP"/>
    </source>
</evidence>
<name>A0A8B7TP31_CASCN</name>
<evidence type="ECO:0000313" key="5">
    <source>
        <dbReference type="RefSeq" id="XP_020009318.1"/>
    </source>
</evidence>
<dbReference type="SUPFAM" id="SSF56436">
    <property type="entry name" value="C-type lectin-like"/>
    <property type="match status" value="1"/>
</dbReference>
<dbReference type="Gene3D" id="3.10.100.10">
    <property type="entry name" value="Mannose-Binding Protein A, subunit A"/>
    <property type="match status" value="1"/>
</dbReference>
<evidence type="ECO:0000259" key="3">
    <source>
        <dbReference type="PROSITE" id="PS50041"/>
    </source>
</evidence>
<organism evidence="5">
    <name type="scientific">Castor canadensis</name>
    <name type="common">American beaver</name>
    <dbReference type="NCBI Taxonomy" id="51338"/>
    <lineage>
        <taxon>Eukaryota</taxon>
        <taxon>Metazoa</taxon>
        <taxon>Chordata</taxon>
        <taxon>Craniata</taxon>
        <taxon>Vertebrata</taxon>
        <taxon>Euteleostomi</taxon>
        <taxon>Mammalia</taxon>
        <taxon>Eutheria</taxon>
        <taxon>Euarchontoglires</taxon>
        <taxon>Glires</taxon>
        <taxon>Rodentia</taxon>
        <taxon>Castorimorpha</taxon>
        <taxon>Castoridae</taxon>
        <taxon>Castor</taxon>
    </lineage>
</organism>
<sequence length="128" mass="14737">MLTLMAIPRVSWMLLSCLMLLSQVQGEESQKEQPSPRITCPKGSQDASHYYALFKTPKSWMDADGEEPNGGGWEWSNTDVLNYLNWERNPFTASDRGYCGSLSRNSGFLKWRDYHCDVQLPYVCKFKN</sequence>
<gene>
    <name evidence="5" type="primary">LOC109678022</name>
</gene>
<dbReference type="AlphaFoldDB" id="A0A8B7TP31"/>
<keyword evidence="4" id="KW-1185">Reference proteome</keyword>
<evidence type="ECO:0000256" key="1">
    <source>
        <dbReference type="ARBA" id="ARBA00023157"/>
    </source>
</evidence>
<dbReference type="OrthoDB" id="418245at2759"/>
<dbReference type="InterPro" id="IPR018378">
    <property type="entry name" value="C-type_lectin_CS"/>
</dbReference>
<protein>
    <submittedName>
        <fullName evidence="5">Regenerating islet-derived protein 3-gamma-like isoform X2</fullName>
    </submittedName>
</protein>
<dbReference type="PROSITE" id="PS00615">
    <property type="entry name" value="C_TYPE_LECTIN_1"/>
    <property type="match status" value="1"/>
</dbReference>
<accession>A0A8B7TP31</accession>
<proteinExistence type="predicted"/>
<dbReference type="RefSeq" id="XP_020009318.1">
    <property type="nucleotide sequence ID" value="XM_020153729.2"/>
</dbReference>
<feature type="signal peptide" evidence="2">
    <location>
        <begin position="1"/>
        <end position="26"/>
    </location>
</feature>
<dbReference type="GeneID" id="109678022"/>